<dbReference type="InterPro" id="IPR018060">
    <property type="entry name" value="HTH_AraC"/>
</dbReference>
<keyword evidence="1" id="KW-0805">Transcription regulation</keyword>
<dbReference type="PANTHER" id="PTHR46796">
    <property type="entry name" value="HTH-TYPE TRANSCRIPTIONAL ACTIVATOR RHAS-RELATED"/>
    <property type="match status" value="1"/>
</dbReference>
<accession>A0A545TND7</accession>
<dbReference type="SUPFAM" id="SSF46689">
    <property type="entry name" value="Homeodomain-like"/>
    <property type="match status" value="2"/>
</dbReference>
<comment type="caution">
    <text evidence="5">The sequence shown here is derived from an EMBL/GenBank/DDBJ whole genome shotgun (WGS) entry which is preliminary data.</text>
</comment>
<dbReference type="GO" id="GO:0003700">
    <property type="term" value="F:DNA-binding transcription factor activity"/>
    <property type="evidence" value="ECO:0007669"/>
    <property type="project" value="InterPro"/>
</dbReference>
<evidence type="ECO:0000259" key="4">
    <source>
        <dbReference type="PROSITE" id="PS01124"/>
    </source>
</evidence>
<evidence type="ECO:0000313" key="5">
    <source>
        <dbReference type="EMBL" id="TQV78735.1"/>
    </source>
</evidence>
<keyword evidence="2" id="KW-0238">DNA-binding</keyword>
<dbReference type="OrthoDB" id="9816011at2"/>
<dbReference type="PANTHER" id="PTHR46796:SF6">
    <property type="entry name" value="ARAC SUBFAMILY"/>
    <property type="match status" value="1"/>
</dbReference>
<dbReference type="EMBL" id="VHSG01000012">
    <property type="protein sequence ID" value="TQV78735.1"/>
    <property type="molecule type" value="Genomic_DNA"/>
</dbReference>
<dbReference type="InterPro" id="IPR009057">
    <property type="entry name" value="Homeodomain-like_sf"/>
</dbReference>
<evidence type="ECO:0000313" key="6">
    <source>
        <dbReference type="Proteomes" id="UP000319732"/>
    </source>
</evidence>
<organism evidence="5 6">
    <name type="scientific">Exilibacterium tricleocarpae</name>
    <dbReference type="NCBI Taxonomy" id="2591008"/>
    <lineage>
        <taxon>Bacteria</taxon>
        <taxon>Pseudomonadati</taxon>
        <taxon>Pseudomonadota</taxon>
        <taxon>Gammaproteobacteria</taxon>
        <taxon>Cellvibrionales</taxon>
        <taxon>Cellvibrionaceae</taxon>
        <taxon>Exilibacterium</taxon>
    </lineage>
</organism>
<reference evidence="5 6" key="1">
    <citation type="submission" date="2019-06" db="EMBL/GenBank/DDBJ databases">
        <title>Whole genome sequence for Cellvibrionaceae sp. R142.</title>
        <authorList>
            <person name="Wang G."/>
        </authorList>
    </citation>
    <scope>NUCLEOTIDE SEQUENCE [LARGE SCALE GENOMIC DNA]</scope>
    <source>
        <strain evidence="5 6">R142</strain>
    </source>
</reference>
<dbReference type="Gene3D" id="1.10.10.60">
    <property type="entry name" value="Homeodomain-like"/>
    <property type="match status" value="2"/>
</dbReference>
<name>A0A545TND7_9GAMM</name>
<sequence length="381" mass="43271">MTISFYRPAGALFFDDLLFSQYTWQLFSARQSSYCPARNGGYCVATGTTNLKATHDNIDISAKRYQVTKVIGGKTVVDSVSYERLVPGRLKTSSRQKSWDGFHFMSVNYPRHCTGSPRPATTDHSLIFADSGAARGEYRLNSSKWKKFTWHAGAFFIAPALENDRDIRWDAITPQHVDLSVCYMNISPGLLAKSALEVADKGPYKIELPHQLGLVDPFMRQLGEKIKKEVDRGSPFGTIFVETAVSLLSVYLLQEYCSVTYKVPEYRCSLSTSKLRLLFDYIHSHLDREISLNVLAGLVHMSTYHFARLFKDTVGLPPHKYVMQQRIEKAKRLLRSTDMPVSLVALEVGYTNSNFFHTFKKVTGHTPNTFRKQPSSPRIRR</sequence>
<dbReference type="PROSITE" id="PS01124">
    <property type="entry name" value="HTH_ARAC_FAMILY_2"/>
    <property type="match status" value="1"/>
</dbReference>
<keyword evidence="3" id="KW-0804">Transcription</keyword>
<dbReference type="SMART" id="SM00342">
    <property type="entry name" value="HTH_ARAC"/>
    <property type="match status" value="1"/>
</dbReference>
<evidence type="ECO:0000256" key="1">
    <source>
        <dbReference type="ARBA" id="ARBA00023015"/>
    </source>
</evidence>
<feature type="domain" description="HTH araC/xylS-type" evidence="4">
    <location>
        <begin position="276"/>
        <end position="373"/>
    </location>
</feature>
<dbReference type="AlphaFoldDB" id="A0A545TND7"/>
<protein>
    <submittedName>
        <fullName evidence="5">Helix-turn-helix transcriptional regulator</fullName>
    </submittedName>
</protein>
<evidence type="ECO:0000256" key="3">
    <source>
        <dbReference type="ARBA" id="ARBA00023163"/>
    </source>
</evidence>
<dbReference type="Pfam" id="PF12833">
    <property type="entry name" value="HTH_18"/>
    <property type="match status" value="1"/>
</dbReference>
<gene>
    <name evidence="5" type="ORF">FKG94_11975</name>
</gene>
<evidence type="ECO:0000256" key="2">
    <source>
        <dbReference type="ARBA" id="ARBA00023125"/>
    </source>
</evidence>
<dbReference type="InterPro" id="IPR050204">
    <property type="entry name" value="AraC_XylS_family_regulators"/>
</dbReference>
<proteinExistence type="predicted"/>
<dbReference type="Proteomes" id="UP000319732">
    <property type="component" value="Unassembled WGS sequence"/>
</dbReference>
<keyword evidence="6" id="KW-1185">Reference proteome</keyword>
<dbReference type="GO" id="GO:0043565">
    <property type="term" value="F:sequence-specific DNA binding"/>
    <property type="evidence" value="ECO:0007669"/>
    <property type="project" value="InterPro"/>
</dbReference>